<dbReference type="Gene3D" id="3.40.50.1820">
    <property type="entry name" value="alpha/beta hydrolase"/>
    <property type="match status" value="1"/>
</dbReference>
<reference evidence="4" key="1">
    <citation type="journal article" date="2019" name="Int. J. Syst. Evol. Microbiol.">
        <title>The Global Catalogue of Microorganisms (GCM) 10K type strain sequencing project: providing services to taxonomists for standard genome sequencing and annotation.</title>
        <authorList>
            <consortium name="The Broad Institute Genomics Platform"/>
            <consortium name="The Broad Institute Genome Sequencing Center for Infectious Disease"/>
            <person name="Wu L."/>
            <person name="Ma J."/>
        </authorList>
    </citation>
    <scope>NUCLEOTIDE SEQUENCE [LARGE SCALE GENOMIC DNA]</scope>
    <source>
        <strain evidence="4">JCM 4505</strain>
    </source>
</reference>
<dbReference type="InterPro" id="IPR050266">
    <property type="entry name" value="AB_hydrolase_sf"/>
</dbReference>
<feature type="region of interest" description="Disordered" evidence="1">
    <location>
        <begin position="261"/>
        <end position="286"/>
    </location>
</feature>
<dbReference type="GO" id="GO:0016787">
    <property type="term" value="F:hydrolase activity"/>
    <property type="evidence" value="ECO:0007669"/>
    <property type="project" value="UniProtKB-KW"/>
</dbReference>
<evidence type="ECO:0000313" key="4">
    <source>
        <dbReference type="Proteomes" id="UP001501867"/>
    </source>
</evidence>
<dbReference type="PANTHER" id="PTHR43798">
    <property type="entry name" value="MONOACYLGLYCEROL LIPASE"/>
    <property type="match status" value="1"/>
</dbReference>
<accession>A0ABP3F3Q0</accession>
<gene>
    <name evidence="3" type="ORF">GCM10010302_31260</name>
</gene>
<keyword evidence="3" id="KW-0378">Hydrolase</keyword>
<evidence type="ECO:0000256" key="1">
    <source>
        <dbReference type="SAM" id="MobiDB-lite"/>
    </source>
</evidence>
<name>A0ABP3F3Q0_9ACTN</name>
<dbReference type="PRINTS" id="PR00111">
    <property type="entry name" value="ABHYDROLASE"/>
</dbReference>
<protein>
    <submittedName>
        <fullName evidence="3">Alpha/beta hydrolase</fullName>
    </submittedName>
</protein>
<feature type="compositionally biased region" description="Polar residues" evidence="1">
    <location>
        <begin position="262"/>
        <end position="273"/>
    </location>
</feature>
<evidence type="ECO:0000259" key="2">
    <source>
        <dbReference type="Pfam" id="PF00561"/>
    </source>
</evidence>
<dbReference type="SUPFAM" id="SSF53474">
    <property type="entry name" value="alpha/beta-Hydrolases"/>
    <property type="match status" value="1"/>
</dbReference>
<dbReference type="InterPro" id="IPR000073">
    <property type="entry name" value="AB_hydrolase_1"/>
</dbReference>
<comment type="caution">
    <text evidence="3">The sequence shown here is derived from an EMBL/GenBank/DDBJ whole genome shotgun (WGS) entry which is preliminary data.</text>
</comment>
<evidence type="ECO:0000313" key="3">
    <source>
        <dbReference type="EMBL" id="GAA0290456.1"/>
    </source>
</evidence>
<dbReference type="Pfam" id="PF00561">
    <property type="entry name" value="Abhydrolase_1"/>
    <property type="match status" value="1"/>
</dbReference>
<proteinExistence type="predicted"/>
<feature type="compositionally biased region" description="Basic residues" evidence="1">
    <location>
        <begin position="274"/>
        <end position="286"/>
    </location>
</feature>
<dbReference type="InterPro" id="IPR029058">
    <property type="entry name" value="AB_hydrolase_fold"/>
</dbReference>
<organism evidence="3 4">
    <name type="scientific">Streptomyces polychromogenes</name>
    <dbReference type="NCBI Taxonomy" id="67342"/>
    <lineage>
        <taxon>Bacteria</taxon>
        <taxon>Bacillati</taxon>
        <taxon>Actinomycetota</taxon>
        <taxon>Actinomycetes</taxon>
        <taxon>Kitasatosporales</taxon>
        <taxon>Streptomycetaceae</taxon>
        <taxon>Streptomyces</taxon>
    </lineage>
</organism>
<dbReference type="EMBL" id="BAAABV010000015">
    <property type="protein sequence ID" value="GAA0290456.1"/>
    <property type="molecule type" value="Genomic_DNA"/>
</dbReference>
<dbReference type="PANTHER" id="PTHR43798:SF33">
    <property type="entry name" value="HYDROLASE, PUTATIVE (AFU_ORTHOLOGUE AFUA_2G14860)-RELATED"/>
    <property type="match status" value="1"/>
</dbReference>
<sequence length="286" mass="31231">MTSTVPPEPKRASLTVAGRRLSFLDFGGPGRPLLALHGHFAEGRTFAHLARDLRNSWRIIALDQRGHGLSDRSPDFSRAGYVEDAAAVLRHLGLHRVAVLGHPLGGVNAYQLAARFPGLVNALIVEDIGAEVDGDVSFSLAWPHRAATRAELLEGLGTSARYLIGAVREYPDGWGLAFDPKDMNASQQELNGDHWNDWISSDCPALLVRGSRSTVLSAEHAKDMATRRRHTQLTELPAGHTVHETVPDEFAAAVNEFLGSLTRPSAGNPTQRTGPRRVPKSGRWWR</sequence>
<dbReference type="Proteomes" id="UP001501867">
    <property type="component" value="Unassembled WGS sequence"/>
</dbReference>
<keyword evidence="4" id="KW-1185">Reference proteome</keyword>
<dbReference type="RefSeq" id="WP_344158698.1">
    <property type="nucleotide sequence ID" value="NZ_BAAABV010000015.1"/>
</dbReference>
<feature type="domain" description="AB hydrolase-1" evidence="2">
    <location>
        <begin position="32"/>
        <end position="150"/>
    </location>
</feature>